<comment type="caution">
    <text evidence="2">The sequence shown here is derived from an EMBL/GenBank/DDBJ whole genome shotgun (WGS) entry which is preliminary data.</text>
</comment>
<reference evidence="2 3" key="1">
    <citation type="journal article" date="2014" name="BMC Genomics">
        <title>Adaptive genomic structural variation in the grape powdery mildew pathogen, Erysiphe necator.</title>
        <authorList>
            <person name="Jones L."/>
            <person name="Riaz S."/>
            <person name="Morales-Cruz A."/>
            <person name="Amrine K.C."/>
            <person name="McGuire B."/>
            <person name="Gubler W.D."/>
            <person name="Walker M.A."/>
            <person name="Cantu D."/>
        </authorList>
    </citation>
    <scope>NUCLEOTIDE SEQUENCE [LARGE SCALE GENOMIC DNA]</scope>
    <source>
        <strain evidence="3">c</strain>
    </source>
</reference>
<name>A0A0B1P712_UNCNE</name>
<organism evidence="2 3">
    <name type="scientific">Uncinula necator</name>
    <name type="common">Grape powdery mildew</name>
    <dbReference type="NCBI Taxonomy" id="52586"/>
    <lineage>
        <taxon>Eukaryota</taxon>
        <taxon>Fungi</taxon>
        <taxon>Dikarya</taxon>
        <taxon>Ascomycota</taxon>
        <taxon>Pezizomycotina</taxon>
        <taxon>Leotiomycetes</taxon>
        <taxon>Erysiphales</taxon>
        <taxon>Erysiphaceae</taxon>
        <taxon>Erysiphe</taxon>
    </lineage>
</organism>
<feature type="region of interest" description="Disordered" evidence="1">
    <location>
        <begin position="1"/>
        <end position="86"/>
    </location>
</feature>
<feature type="compositionally biased region" description="Polar residues" evidence="1">
    <location>
        <begin position="1"/>
        <end position="15"/>
    </location>
</feature>
<feature type="region of interest" description="Disordered" evidence="1">
    <location>
        <begin position="153"/>
        <end position="184"/>
    </location>
</feature>
<dbReference type="EMBL" id="JNVN01001610">
    <property type="protein sequence ID" value="KHJ33130.1"/>
    <property type="molecule type" value="Genomic_DNA"/>
</dbReference>
<dbReference type="Proteomes" id="UP000030854">
    <property type="component" value="Unassembled WGS sequence"/>
</dbReference>
<evidence type="ECO:0000256" key="1">
    <source>
        <dbReference type="SAM" id="MobiDB-lite"/>
    </source>
</evidence>
<dbReference type="STRING" id="52586.A0A0B1P712"/>
<dbReference type="AlphaFoldDB" id="A0A0B1P712"/>
<keyword evidence="3" id="KW-1185">Reference proteome</keyword>
<sequence length="417" mass="45540">MTDSMDITKETQAPSTEMGHKPPPIHPVPPIFNSPSPTAPFTPPSNSAMSNTTIDGRQILKPVAPPKRPITERPTSDSSDKSASRNAFFPKELADIIAIRQRRELARHARLLICTTIISSIDSALANFQDEIEKEEAVAFKAYLRQAIASFAATDSSPSPPRVPVHTRPNKGGGNSNGKGKDIDKISTKKVAVATPKIILTQGSNLGSSKEVELPRIIPSSDKSWVTVARKGQKKARITHNSHVVSGIKVVQKLSQKDKSASIISDKRLFVRLPLEHEWRKLSPAGIREVIVKKLLISPTLIGKIKPVNSGFALSPCSAEAREVILKAGNGFFLSGAKLETATNWVPVLIPTVPSSIHKEQGQVEVSSSMLSNEIERVCSMQPTYVKLYGQNKPDAPHRTWMAFFSKAPRCGFRVFD</sequence>
<evidence type="ECO:0000313" key="2">
    <source>
        <dbReference type="EMBL" id="KHJ33130.1"/>
    </source>
</evidence>
<evidence type="ECO:0000313" key="3">
    <source>
        <dbReference type="Proteomes" id="UP000030854"/>
    </source>
</evidence>
<accession>A0A0B1P712</accession>
<dbReference type="HOGENOM" id="CLU_018153_3_3_1"/>
<proteinExistence type="predicted"/>
<gene>
    <name evidence="2" type="ORF">EV44_g4166</name>
</gene>
<protein>
    <submittedName>
        <fullName evidence="2">Putative eka-like protein</fullName>
    </submittedName>
</protein>
<feature type="compositionally biased region" description="Basic and acidic residues" evidence="1">
    <location>
        <begin position="69"/>
        <end position="83"/>
    </location>
</feature>
<feature type="compositionally biased region" description="Pro residues" evidence="1">
    <location>
        <begin position="21"/>
        <end position="43"/>
    </location>
</feature>